<dbReference type="OrthoDB" id="825083at2759"/>
<dbReference type="InterPro" id="IPR041118">
    <property type="entry name" value="Rx_N"/>
</dbReference>
<keyword evidence="2" id="KW-0677">Repeat</keyword>
<proteinExistence type="predicted"/>
<evidence type="ECO:0000313" key="7">
    <source>
        <dbReference type="EMBL" id="KAG6742217.1"/>
    </source>
</evidence>
<dbReference type="Proteomes" id="UP000886885">
    <property type="component" value="Chromosome 17D"/>
</dbReference>
<reference evidence="7" key="1">
    <citation type="journal article" date="2020" name="bioRxiv">
        <title>Hybrid origin of Populus tomentosa Carr. identified through genome sequencing and phylogenomic analysis.</title>
        <authorList>
            <person name="An X."/>
            <person name="Gao K."/>
            <person name="Chen Z."/>
            <person name="Li J."/>
            <person name="Yang X."/>
            <person name="Yang X."/>
            <person name="Zhou J."/>
            <person name="Guo T."/>
            <person name="Zhao T."/>
            <person name="Huang S."/>
            <person name="Miao D."/>
            <person name="Khan W.U."/>
            <person name="Rao P."/>
            <person name="Ye M."/>
            <person name="Lei B."/>
            <person name="Liao W."/>
            <person name="Wang J."/>
            <person name="Ji L."/>
            <person name="Li Y."/>
            <person name="Guo B."/>
            <person name="Mustafa N.S."/>
            <person name="Li S."/>
            <person name="Yun Q."/>
            <person name="Keller S.R."/>
            <person name="Mao J."/>
            <person name="Zhang R."/>
            <person name="Strauss S.H."/>
        </authorList>
    </citation>
    <scope>NUCLEOTIDE SEQUENCE</scope>
    <source>
        <strain evidence="7">GM15</strain>
        <tissue evidence="7">Leaf</tissue>
    </source>
</reference>
<evidence type="ECO:0000256" key="4">
    <source>
        <dbReference type="ARBA" id="ARBA00022821"/>
    </source>
</evidence>
<keyword evidence="3" id="KW-0547">Nucleotide-binding</keyword>
<evidence type="ECO:0000256" key="1">
    <source>
        <dbReference type="ARBA" id="ARBA00022614"/>
    </source>
</evidence>
<protein>
    <recommendedName>
        <fullName evidence="6">PH domain-containing protein</fullName>
    </recommendedName>
</protein>
<organism evidence="7 8">
    <name type="scientific">Populus tomentosa</name>
    <name type="common">Chinese white poplar</name>
    <dbReference type="NCBI Taxonomy" id="118781"/>
    <lineage>
        <taxon>Eukaryota</taxon>
        <taxon>Viridiplantae</taxon>
        <taxon>Streptophyta</taxon>
        <taxon>Embryophyta</taxon>
        <taxon>Tracheophyta</taxon>
        <taxon>Spermatophyta</taxon>
        <taxon>Magnoliopsida</taxon>
        <taxon>eudicotyledons</taxon>
        <taxon>Gunneridae</taxon>
        <taxon>Pentapetalae</taxon>
        <taxon>rosids</taxon>
        <taxon>fabids</taxon>
        <taxon>Malpighiales</taxon>
        <taxon>Salicaceae</taxon>
        <taxon>Saliceae</taxon>
        <taxon>Populus</taxon>
    </lineage>
</organism>
<evidence type="ECO:0000256" key="2">
    <source>
        <dbReference type="ARBA" id="ARBA00022737"/>
    </source>
</evidence>
<dbReference type="EMBL" id="JAAWWB010000034">
    <property type="protein sequence ID" value="KAG6742217.1"/>
    <property type="molecule type" value="Genomic_DNA"/>
</dbReference>
<feature type="domain" description="PH" evidence="6">
    <location>
        <begin position="1"/>
        <end position="82"/>
    </location>
</feature>
<name>A0A8X7Y4G0_POPTO</name>
<gene>
    <name evidence="7" type="ORF">POTOM_055507</name>
</gene>
<dbReference type="PANTHER" id="PTHR36766">
    <property type="entry name" value="PLANT BROAD-SPECTRUM MILDEW RESISTANCE PROTEIN RPW8"/>
    <property type="match status" value="1"/>
</dbReference>
<evidence type="ECO:0000256" key="3">
    <source>
        <dbReference type="ARBA" id="ARBA00022741"/>
    </source>
</evidence>
<comment type="caution">
    <text evidence="7">The sequence shown here is derived from an EMBL/GenBank/DDBJ whole genome shotgun (WGS) entry which is preliminary data.</text>
</comment>
<dbReference type="GO" id="GO:0043531">
    <property type="term" value="F:ADP binding"/>
    <property type="evidence" value="ECO:0007669"/>
    <property type="project" value="InterPro"/>
</dbReference>
<sequence>MAFLGEIGSAFLKSAVDLLVHKFNSPEVQRFFQRQKLLEGRLPFKLTTSLKSVNSILLDAERKQTTKEGVKDWLDDVQHVVHEAEDLVDVIFCQARGSKLKPGYFNTEDEIINNLKDILERLRGLEERARTLCLIKSFKGSLPCLSFVEAEFGSEFLSSTIVLLVQQLGSPIEFRGSFRRQILIEGLFEKLKEPLNTIKIMLPEAETKQITNEDVKNWLQQATHAVYEAGNLLDEIVHEAGRAELKSSSQSYLDKIQNVFTSLCTSNENNKEETMVENLVKIFEKLEMLAKEGENRHNLLRGDGHSFIDNGVYGRDCDKEIIMPLLLSEDAKGKSLEAIVVEGIGGIGKTTFAKLVYLDMKVQECFDLKAWVYVSQEFDAVRIVVDILKNIGSFRGDTMDANELQKELKKRLTRKKLLLVLDEVWKADDQHAQWNFLVTALESAAKGSKIIITTREMSPTVASVLPSVTPFNLKEISNDACWALFLEHAFCGEESQARLPFDINFRSKVLGRCGGIPLRAKMIGNHLRCKPDLYWEEISSRWDLQPVIIPATMKLRYYRFPSNLKQCFVYCSLFPKDHSFKRETIVLLWLANGFLGGDSGKKEVGYGYFQKLVAYSFFQQKSDDTSSFVMNDLVHSWAKFLRGDFSVSLDDGDSHTFSKARHLWCGSKRGYEDLKNLVGDGFHSFRTILPTSNESFWGDVNDEKLKAFNRLRVLSLSNINQLPDVFYWLKHLRHLEISGESIKSLPETLCMTFTLQTLILRQCPNLAELPANIVKLTELCHLDIRETGLQQTPPQMGKLTKLETLTDFFVGQQNGCRIDELGELRYLLGELRIWNLQNVSHGLNASEANLKGKDLKKLELRWSGRRDTDDSLTEEDVLEALWPSAKVEDLSIIGYGGKKLPGWVGHTSFENMVDLRLSGCNYCVSLPSLGQLKTLKTLLIEDFYNLEYVGDEFYGSPSTQGNPFQSLESLTFERMLQWREWKSKGRAFRSLQVLCIRKCPSLTALPSDLPSLVELEIAKCKLVGPPSGWSPAPISKIILVNDFHKVQLEKLSSDSQSLTVDSFHAFDFIRQEIEEWGCACSTLQKIDITRYPLEFFPLNLFPQLKQLEISRSPKLKSLCGPEELLGDSMSTESFCSGCPTLETLALSNCSSFESLFCSLPSLVNLKIVACGKLQSLPGMDFSASLEPLAGNSNGNPKVCKYPKLKILSLEHCSNFVSLFCSLPSLVNLKIVACGKLQSLPGMDFSASSEPLAGNSNWNSKVCKYPKLKILSIEHCSNFESLFCSLPSLVNLKIVACGKLQSLPGMDFSASSEPLAGNSNGNSEACEYPNLKLLSLEHCSNLKTVHCLLPSLENLELYNCGQLEPFLGMGLSSSSGLSSPSKLKSLVIRGCRKLLAGCDKWGMGRFPSLSTLSLDYSDEVESSLKQRSFFPAPFTFLSICDLPNLTSLELQGFTFLYGLELKDCPKLQSLSEGSLPSDLFSLYIRSCPLMEQRCQQDTGEDWPKISHVPNISIGYHNFNVKSRRL</sequence>
<dbReference type="InterPro" id="IPR056789">
    <property type="entry name" value="LRR_R13L1-DRL21"/>
</dbReference>
<dbReference type="Pfam" id="PF18052">
    <property type="entry name" value="Rx_N"/>
    <property type="match status" value="2"/>
</dbReference>
<dbReference type="GO" id="GO:0005524">
    <property type="term" value="F:ATP binding"/>
    <property type="evidence" value="ECO:0007669"/>
    <property type="project" value="UniProtKB-KW"/>
</dbReference>
<keyword evidence="4" id="KW-0611">Plant defense</keyword>
<dbReference type="PANTHER" id="PTHR36766:SF45">
    <property type="entry name" value="NB-ARC DOMAIN-CONTAINING PROTEIN"/>
    <property type="match status" value="1"/>
</dbReference>
<accession>A0A8X7Y4G0</accession>
<dbReference type="GO" id="GO:0006952">
    <property type="term" value="P:defense response"/>
    <property type="evidence" value="ECO:0007669"/>
    <property type="project" value="UniProtKB-KW"/>
</dbReference>
<dbReference type="InterPro" id="IPR058922">
    <property type="entry name" value="WHD_DRP"/>
</dbReference>
<keyword evidence="1" id="KW-0433">Leucine-rich repeat</keyword>
<keyword evidence="5" id="KW-0067">ATP-binding</keyword>
<dbReference type="InterPro" id="IPR002182">
    <property type="entry name" value="NB-ARC"/>
</dbReference>
<dbReference type="PROSITE" id="PS50003">
    <property type="entry name" value="PH_DOMAIN"/>
    <property type="match status" value="1"/>
</dbReference>
<evidence type="ECO:0000259" key="6">
    <source>
        <dbReference type="PROSITE" id="PS50003"/>
    </source>
</evidence>
<evidence type="ECO:0000313" key="8">
    <source>
        <dbReference type="Proteomes" id="UP000886885"/>
    </source>
</evidence>
<dbReference type="InterPro" id="IPR001849">
    <property type="entry name" value="PH_domain"/>
</dbReference>
<dbReference type="Pfam" id="PF00931">
    <property type="entry name" value="NB-ARC"/>
    <property type="match status" value="1"/>
</dbReference>
<keyword evidence="8" id="KW-1185">Reference proteome</keyword>
<dbReference type="Pfam" id="PF23559">
    <property type="entry name" value="WHD_DRP"/>
    <property type="match status" value="1"/>
</dbReference>
<dbReference type="Pfam" id="PF25019">
    <property type="entry name" value="LRR_R13L1-DRL21"/>
    <property type="match status" value="1"/>
</dbReference>
<evidence type="ECO:0000256" key="5">
    <source>
        <dbReference type="ARBA" id="ARBA00022840"/>
    </source>
</evidence>